<dbReference type="AlphaFoldDB" id="A0A4R5ARM2"/>
<accession>A0A4R5ARM2</accession>
<reference evidence="7 8" key="1">
    <citation type="submission" date="2019-03" db="EMBL/GenBank/DDBJ databases">
        <title>Draft genome sequences of novel Actinobacteria.</title>
        <authorList>
            <person name="Sahin N."/>
            <person name="Ay H."/>
            <person name="Saygin H."/>
        </authorList>
    </citation>
    <scope>NUCLEOTIDE SEQUENCE [LARGE SCALE GENOMIC DNA]</scope>
    <source>
        <strain evidence="7 8">DSM 45941</strain>
    </source>
</reference>
<proteinExistence type="predicted"/>
<dbReference type="EMBL" id="SMKY01000156">
    <property type="protein sequence ID" value="TDD75363.1"/>
    <property type="molecule type" value="Genomic_DNA"/>
</dbReference>
<name>A0A4R5ARM2_9ACTN</name>
<evidence type="ECO:0000256" key="2">
    <source>
        <dbReference type="ARBA" id="ARBA00022475"/>
    </source>
</evidence>
<feature type="transmembrane region" description="Helical" evidence="6">
    <location>
        <begin position="153"/>
        <end position="179"/>
    </location>
</feature>
<evidence type="ECO:0000313" key="7">
    <source>
        <dbReference type="EMBL" id="TDD75363.1"/>
    </source>
</evidence>
<keyword evidence="3 6" id="KW-0812">Transmembrane</keyword>
<dbReference type="GO" id="GO:0005886">
    <property type="term" value="C:plasma membrane"/>
    <property type="evidence" value="ECO:0007669"/>
    <property type="project" value="UniProtKB-SubCell"/>
</dbReference>
<evidence type="ECO:0000313" key="8">
    <source>
        <dbReference type="Proteomes" id="UP000295578"/>
    </source>
</evidence>
<feature type="transmembrane region" description="Helical" evidence="6">
    <location>
        <begin position="15"/>
        <end position="37"/>
    </location>
</feature>
<feature type="transmembrane region" description="Helical" evidence="6">
    <location>
        <begin position="119"/>
        <end position="141"/>
    </location>
</feature>
<keyword evidence="5 6" id="KW-0472">Membrane</keyword>
<keyword evidence="8" id="KW-1185">Reference proteome</keyword>
<sequence length="218" mass="22385">MALQMEVGVLDPAVLPGYLLAVLLVTVPPGPDNAYIIAVAMDRGSRAGVLSAVGMSLGMLVHATAAALGLALVLQSAPNALTAIRLGGAAYLAWLAFTTLRSARRSGHIGHAPPPDRQILGRAVLTNLTNPKIILFFAAFLPQFARDGRGPAALQFLTLGLIFLLVGLMWDSIVGLLAARLGAALRGSGRAATAVTITAGLTFAALALLLLLQALPIG</sequence>
<evidence type="ECO:0000256" key="3">
    <source>
        <dbReference type="ARBA" id="ARBA00022692"/>
    </source>
</evidence>
<keyword evidence="2" id="KW-1003">Cell membrane</keyword>
<dbReference type="OrthoDB" id="5185770at2"/>
<dbReference type="InterPro" id="IPR001123">
    <property type="entry name" value="LeuE-type"/>
</dbReference>
<evidence type="ECO:0000256" key="1">
    <source>
        <dbReference type="ARBA" id="ARBA00004651"/>
    </source>
</evidence>
<organism evidence="7 8">
    <name type="scientific">Actinomadura darangshiensis</name>
    <dbReference type="NCBI Taxonomy" id="705336"/>
    <lineage>
        <taxon>Bacteria</taxon>
        <taxon>Bacillati</taxon>
        <taxon>Actinomycetota</taxon>
        <taxon>Actinomycetes</taxon>
        <taxon>Streptosporangiales</taxon>
        <taxon>Thermomonosporaceae</taxon>
        <taxon>Actinomadura</taxon>
    </lineage>
</organism>
<dbReference type="PANTHER" id="PTHR30086">
    <property type="entry name" value="ARGININE EXPORTER PROTEIN ARGO"/>
    <property type="match status" value="1"/>
</dbReference>
<dbReference type="GO" id="GO:0015171">
    <property type="term" value="F:amino acid transmembrane transporter activity"/>
    <property type="evidence" value="ECO:0007669"/>
    <property type="project" value="TreeGrafter"/>
</dbReference>
<keyword evidence="4 6" id="KW-1133">Transmembrane helix</keyword>
<evidence type="ECO:0000256" key="4">
    <source>
        <dbReference type="ARBA" id="ARBA00022989"/>
    </source>
</evidence>
<feature type="transmembrane region" description="Helical" evidence="6">
    <location>
        <begin position="80"/>
        <end position="98"/>
    </location>
</feature>
<feature type="transmembrane region" description="Helical" evidence="6">
    <location>
        <begin position="191"/>
        <end position="215"/>
    </location>
</feature>
<comment type="subcellular location">
    <subcellularLocation>
        <location evidence="1">Cell membrane</location>
        <topology evidence="1">Multi-pass membrane protein</topology>
    </subcellularLocation>
</comment>
<gene>
    <name evidence="7" type="ORF">E1293_28390</name>
</gene>
<feature type="transmembrane region" description="Helical" evidence="6">
    <location>
        <begin position="49"/>
        <end position="74"/>
    </location>
</feature>
<dbReference type="PANTHER" id="PTHR30086:SF20">
    <property type="entry name" value="ARGININE EXPORTER PROTEIN ARGO-RELATED"/>
    <property type="match status" value="1"/>
</dbReference>
<dbReference type="Pfam" id="PF01810">
    <property type="entry name" value="LysE"/>
    <property type="match status" value="1"/>
</dbReference>
<evidence type="ECO:0000256" key="6">
    <source>
        <dbReference type="SAM" id="Phobius"/>
    </source>
</evidence>
<comment type="caution">
    <text evidence="7">The sequence shown here is derived from an EMBL/GenBank/DDBJ whole genome shotgun (WGS) entry which is preliminary data.</text>
</comment>
<protein>
    <submittedName>
        <fullName evidence="7">LysE family translocator</fullName>
    </submittedName>
</protein>
<evidence type="ECO:0000256" key="5">
    <source>
        <dbReference type="ARBA" id="ARBA00023136"/>
    </source>
</evidence>
<dbReference type="Proteomes" id="UP000295578">
    <property type="component" value="Unassembled WGS sequence"/>
</dbReference>
<dbReference type="PIRSF" id="PIRSF006324">
    <property type="entry name" value="LeuE"/>
    <property type="match status" value="1"/>
</dbReference>